<dbReference type="PhylomeDB" id="A0A0G4HVM3"/>
<sequence>MKRGTRTGGDSRRGSQNKPTGAPRRGDGSASNQPRLRWRDGRSFGGPAQNLDRRERNREGNWSQTGVQQHRGTKFIPIRQVSQTRVRGRNNLSGGVQRQMGSASAPAPLRRGQKRNLECTAELNFLKIYTSSISKAGKQGKWKEALQLFEELKQKKIEPDKIMYSSLISAMANAAGGSQWERALQLFDEMKQQGVECDKITHSSVISAMVKAAGGSQWERALHAAF</sequence>
<evidence type="ECO:0000313" key="4">
    <source>
        <dbReference type="EMBL" id="CEM48524.1"/>
    </source>
</evidence>
<proteinExistence type="predicted"/>
<name>A0A0G4HVM3_9ALVE</name>
<dbReference type="Pfam" id="PF13041">
    <property type="entry name" value="PPR_2"/>
    <property type="match status" value="2"/>
</dbReference>
<reference evidence="4" key="1">
    <citation type="submission" date="2014-11" db="EMBL/GenBank/DDBJ databases">
        <authorList>
            <person name="Otto D Thomas"/>
            <person name="Naeem Raeece"/>
        </authorList>
    </citation>
    <scope>NUCLEOTIDE SEQUENCE</scope>
</reference>
<dbReference type="InterPro" id="IPR002885">
    <property type="entry name" value="PPR_rpt"/>
</dbReference>
<protein>
    <recommendedName>
        <fullName evidence="5">Pentacotripeptide-repeat region of PRORP domain-containing protein</fullName>
    </recommendedName>
</protein>
<dbReference type="PANTHER" id="PTHR47936">
    <property type="entry name" value="PPR_LONG DOMAIN-CONTAINING PROTEIN"/>
    <property type="match status" value="1"/>
</dbReference>
<accession>A0A0G4HVM3</accession>
<dbReference type="Gene3D" id="1.25.40.10">
    <property type="entry name" value="Tetratricopeptide repeat domain"/>
    <property type="match status" value="1"/>
</dbReference>
<keyword evidence="1" id="KW-0677">Repeat</keyword>
<evidence type="ECO:0000256" key="3">
    <source>
        <dbReference type="SAM" id="MobiDB-lite"/>
    </source>
</evidence>
<feature type="compositionally biased region" description="Polar residues" evidence="3">
    <location>
        <begin position="89"/>
        <end position="102"/>
    </location>
</feature>
<evidence type="ECO:0000256" key="2">
    <source>
        <dbReference type="PROSITE-ProRule" id="PRU00708"/>
    </source>
</evidence>
<feature type="repeat" description="PPR" evidence="2">
    <location>
        <begin position="125"/>
        <end position="159"/>
    </location>
</feature>
<dbReference type="AlphaFoldDB" id="A0A0G4HVM3"/>
<organism evidence="4">
    <name type="scientific">Chromera velia CCMP2878</name>
    <dbReference type="NCBI Taxonomy" id="1169474"/>
    <lineage>
        <taxon>Eukaryota</taxon>
        <taxon>Sar</taxon>
        <taxon>Alveolata</taxon>
        <taxon>Colpodellida</taxon>
        <taxon>Chromeraceae</taxon>
        <taxon>Chromera</taxon>
    </lineage>
</organism>
<evidence type="ECO:0000256" key="1">
    <source>
        <dbReference type="ARBA" id="ARBA00022737"/>
    </source>
</evidence>
<evidence type="ECO:0008006" key="5">
    <source>
        <dbReference type="Google" id="ProtNLM"/>
    </source>
</evidence>
<dbReference type="VEuPathDB" id="CryptoDB:Cvel_1416"/>
<dbReference type="NCBIfam" id="TIGR00756">
    <property type="entry name" value="PPR"/>
    <property type="match status" value="2"/>
</dbReference>
<feature type="compositionally biased region" description="Polar residues" evidence="3">
    <location>
        <begin position="60"/>
        <end position="70"/>
    </location>
</feature>
<dbReference type="PANTHER" id="PTHR47936:SF1">
    <property type="entry name" value="PENTATRICOPEPTIDE REPEAT-CONTAINING PROTEIN GUN1, CHLOROPLASTIC"/>
    <property type="match status" value="1"/>
</dbReference>
<feature type="region of interest" description="Disordered" evidence="3">
    <location>
        <begin position="89"/>
        <end position="111"/>
    </location>
</feature>
<feature type="region of interest" description="Disordered" evidence="3">
    <location>
        <begin position="1"/>
        <end position="74"/>
    </location>
</feature>
<dbReference type="PROSITE" id="PS51375">
    <property type="entry name" value="PPR"/>
    <property type="match status" value="2"/>
</dbReference>
<dbReference type="EMBL" id="CDMZ01004059">
    <property type="protein sequence ID" value="CEM48524.1"/>
    <property type="molecule type" value="Genomic_DNA"/>
</dbReference>
<feature type="repeat" description="PPR" evidence="2">
    <location>
        <begin position="160"/>
        <end position="197"/>
    </location>
</feature>
<dbReference type="InterPro" id="IPR011990">
    <property type="entry name" value="TPR-like_helical_dom_sf"/>
</dbReference>
<gene>
    <name evidence="4" type="ORF">Cvel_1416</name>
</gene>